<protein>
    <recommendedName>
        <fullName evidence="7">Major facilitator superfamily (MFS) profile domain-containing protein</fullName>
    </recommendedName>
</protein>
<dbReference type="InterPro" id="IPR020846">
    <property type="entry name" value="MFS_dom"/>
</dbReference>
<feature type="transmembrane region" description="Helical" evidence="6">
    <location>
        <begin position="72"/>
        <end position="88"/>
    </location>
</feature>
<sequence>MGVQVKEKLKEVNFEEAMEIAGWGKFSIFMILLSGLTMCVTMLGAMDVAYLLPSAQCDLDLSSRRKGLLGSAYFIGTITAAHLSGFLADTLGRKFILIRGTSLNVMVYILGSLAPNFWIFFVLKIFSGVLTAPTLTAVYPLLGELVPRQRGAQAVMVAMSLTALSMLYSSMIGWLILGGKWAVDLYLLTFTPWRLFYLLCCLPSLLVTILLLFTPESPKFLLAKNNNENALKVLQKIYSYNTGNEAEDYPVLSVTMDADEVSMDPPKETAGMLRHILDQTLPLFKYPHLKNTALCTALSFVFFLCHDTMLLWLPEITNRVAHYEDTPGALACTCEMVQSVATPQSAPNTSTSCQAIVQEGVFIPNLILGVTHPAAMLAASLLVCIVDRKLIIAILLALSSAVVLMVTLVTTSLPIILLLTAFPVLVSVCSNMCASITIEIFPTYIRAMAVALMIIAGRLGSICGSQLFSLLLDSHCLLLFHLLSFLLICWAALPFGFRLKS</sequence>
<evidence type="ECO:0000313" key="8">
    <source>
        <dbReference type="EMBL" id="JAT31951.1"/>
    </source>
</evidence>
<dbReference type="PANTHER" id="PTHR23511:SF35">
    <property type="entry name" value="MAJOR FACILITATOR SUPERFAMILY (MFS) PROFILE DOMAIN-CONTAINING PROTEIN"/>
    <property type="match status" value="1"/>
</dbReference>
<feature type="transmembrane region" description="Helical" evidence="6">
    <location>
        <begin position="478"/>
        <end position="497"/>
    </location>
</feature>
<gene>
    <name evidence="8" type="ORF">g.5083</name>
</gene>
<evidence type="ECO:0000256" key="5">
    <source>
        <dbReference type="ARBA" id="ARBA00023136"/>
    </source>
</evidence>
<dbReference type="PANTHER" id="PTHR23511">
    <property type="entry name" value="SYNAPTIC VESICLE GLYCOPROTEIN 2"/>
    <property type="match status" value="1"/>
</dbReference>
<evidence type="ECO:0000259" key="7">
    <source>
        <dbReference type="PROSITE" id="PS50850"/>
    </source>
</evidence>
<dbReference type="EMBL" id="GEBQ01008026">
    <property type="protein sequence ID" value="JAT31951.1"/>
    <property type="molecule type" value="Transcribed_RNA"/>
</dbReference>
<dbReference type="GO" id="GO:0016020">
    <property type="term" value="C:membrane"/>
    <property type="evidence" value="ECO:0007669"/>
    <property type="project" value="UniProtKB-SubCell"/>
</dbReference>
<feature type="transmembrane region" description="Helical" evidence="6">
    <location>
        <begin position="95"/>
        <end position="111"/>
    </location>
</feature>
<feature type="transmembrane region" description="Helical" evidence="6">
    <location>
        <begin position="117"/>
        <end position="142"/>
    </location>
</feature>
<feature type="transmembrane region" description="Helical" evidence="6">
    <location>
        <begin position="390"/>
        <end position="409"/>
    </location>
</feature>
<dbReference type="Pfam" id="PF07690">
    <property type="entry name" value="MFS_1"/>
    <property type="match status" value="1"/>
</dbReference>
<reference evidence="8" key="1">
    <citation type="submission" date="2015-11" db="EMBL/GenBank/DDBJ databases">
        <title>De novo transcriptome assembly of four potential Pierce s Disease insect vectors from Arizona vineyards.</title>
        <authorList>
            <person name="Tassone E.E."/>
        </authorList>
    </citation>
    <scope>NUCLEOTIDE SEQUENCE</scope>
</reference>
<name>A0A1B6M7R8_9HEMI</name>
<feature type="transmembrane region" description="Helical" evidence="6">
    <location>
        <begin position="293"/>
        <end position="313"/>
    </location>
</feature>
<comment type="subcellular location">
    <subcellularLocation>
        <location evidence="1">Membrane</location>
        <topology evidence="1">Multi-pass membrane protein</topology>
    </subcellularLocation>
</comment>
<evidence type="ECO:0000256" key="4">
    <source>
        <dbReference type="ARBA" id="ARBA00022989"/>
    </source>
</evidence>
<evidence type="ECO:0000256" key="1">
    <source>
        <dbReference type="ARBA" id="ARBA00004141"/>
    </source>
</evidence>
<feature type="transmembrane region" description="Helical" evidence="6">
    <location>
        <begin position="196"/>
        <end position="214"/>
    </location>
</feature>
<keyword evidence="3 6" id="KW-0812">Transmembrane</keyword>
<keyword evidence="5 6" id="KW-0472">Membrane</keyword>
<feature type="transmembrane region" description="Helical" evidence="6">
    <location>
        <begin position="415"/>
        <end position="438"/>
    </location>
</feature>
<dbReference type="PROSITE" id="PS50850">
    <property type="entry name" value="MFS"/>
    <property type="match status" value="1"/>
</dbReference>
<organism evidence="8">
    <name type="scientific">Graphocephala atropunctata</name>
    <dbReference type="NCBI Taxonomy" id="36148"/>
    <lineage>
        <taxon>Eukaryota</taxon>
        <taxon>Metazoa</taxon>
        <taxon>Ecdysozoa</taxon>
        <taxon>Arthropoda</taxon>
        <taxon>Hexapoda</taxon>
        <taxon>Insecta</taxon>
        <taxon>Pterygota</taxon>
        <taxon>Neoptera</taxon>
        <taxon>Paraneoptera</taxon>
        <taxon>Hemiptera</taxon>
        <taxon>Auchenorrhyncha</taxon>
        <taxon>Membracoidea</taxon>
        <taxon>Cicadellidae</taxon>
        <taxon>Cicadellinae</taxon>
        <taxon>Cicadellini</taxon>
        <taxon>Graphocephala</taxon>
    </lineage>
</organism>
<feature type="transmembrane region" description="Helical" evidence="6">
    <location>
        <begin position="28"/>
        <end position="52"/>
    </location>
</feature>
<evidence type="ECO:0000256" key="3">
    <source>
        <dbReference type="ARBA" id="ARBA00022692"/>
    </source>
</evidence>
<evidence type="ECO:0000256" key="2">
    <source>
        <dbReference type="ARBA" id="ARBA00022448"/>
    </source>
</evidence>
<dbReference type="AlphaFoldDB" id="A0A1B6M7R8"/>
<feature type="domain" description="Major facilitator superfamily (MFS) profile" evidence="7">
    <location>
        <begin position="28"/>
        <end position="501"/>
    </location>
</feature>
<dbReference type="InterPro" id="IPR011701">
    <property type="entry name" value="MFS"/>
</dbReference>
<proteinExistence type="predicted"/>
<keyword evidence="4 6" id="KW-1133">Transmembrane helix</keyword>
<feature type="transmembrane region" description="Helical" evidence="6">
    <location>
        <begin position="154"/>
        <end position="176"/>
    </location>
</feature>
<dbReference type="Gene3D" id="1.20.1250.20">
    <property type="entry name" value="MFS general substrate transporter like domains"/>
    <property type="match status" value="1"/>
</dbReference>
<keyword evidence="2" id="KW-0813">Transport</keyword>
<feature type="transmembrane region" description="Helical" evidence="6">
    <location>
        <begin position="362"/>
        <end position="383"/>
    </location>
</feature>
<dbReference type="GO" id="GO:0022857">
    <property type="term" value="F:transmembrane transporter activity"/>
    <property type="evidence" value="ECO:0007669"/>
    <property type="project" value="InterPro"/>
</dbReference>
<evidence type="ECO:0000256" key="6">
    <source>
        <dbReference type="SAM" id="Phobius"/>
    </source>
</evidence>
<dbReference type="SUPFAM" id="SSF103473">
    <property type="entry name" value="MFS general substrate transporter"/>
    <property type="match status" value="1"/>
</dbReference>
<feature type="transmembrane region" description="Helical" evidence="6">
    <location>
        <begin position="450"/>
        <end position="472"/>
    </location>
</feature>
<accession>A0A1B6M7R8</accession>
<dbReference type="InterPro" id="IPR036259">
    <property type="entry name" value="MFS_trans_sf"/>
</dbReference>